<evidence type="ECO:0000256" key="2">
    <source>
        <dbReference type="ARBA" id="ARBA00022490"/>
    </source>
</evidence>
<dbReference type="GO" id="GO:0005737">
    <property type="term" value="C:cytoplasm"/>
    <property type="evidence" value="ECO:0007669"/>
    <property type="project" value="UniProtKB-SubCell"/>
</dbReference>
<evidence type="ECO:0000256" key="3">
    <source>
        <dbReference type="ARBA" id="ARBA00022603"/>
    </source>
</evidence>
<dbReference type="OrthoDB" id="206354at2759"/>
<dbReference type="PANTHER" id="PTHR13200">
    <property type="entry name" value="EEF1A LYSINE METHYLTRANSFERASE 1"/>
    <property type="match status" value="1"/>
</dbReference>
<accession>A0A1S3XHC3</accession>
<dbReference type="InterPro" id="IPR041370">
    <property type="entry name" value="Mlase_EEF1AKMT1/ZCCHC4"/>
</dbReference>
<keyword evidence="3" id="KW-0489">Methyltransferase</keyword>
<dbReference type="STRING" id="4097.A0A1S3XHC3"/>
<dbReference type="KEGG" id="nta:107765148"/>
<dbReference type="GO" id="GO:0016279">
    <property type="term" value="F:protein-lysine N-methyltransferase activity"/>
    <property type="evidence" value="ECO:0007669"/>
    <property type="project" value="InterPro"/>
</dbReference>
<dbReference type="RefSeq" id="XP_016439244.1">
    <property type="nucleotide sequence ID" value="XM_016583758.1"/>
</dbReference>
<comment type="subcellular location">
    <subcellularLocation>
        <location evidence="1">Cytoplasm</location>
    </subcellularLocation>
</comment>
<dbReference type="Pfam" id="PF10237">
    <property type="entry name" value="N6-adenineMlase"/>
    <property type="match status" value="1"/>
</dbReference>
<dbReference type="AlphaFoldDB" id="A0A1S3XHC3"/>
<name>A0A1S3XHC3_TOBAC</name>
<keyword evidence="5" id="KW-0472">Membrane</keyword>
<keyword evidence="5" id="KW-0812">Transmembrane</keyword>
<reference evidence="6" key="1">
    <citation type="submission" date="2025-08" db="UniProtKB">
        <authorList>
            <consortium name="RefSeq"/>
        </authorList>
    </citation>
    <scope>IDENTIFICATION</scope>
</reference>
<keyword evidence="2" id="KW-0963">Cytoplasm</keyword>
<sequence>METAKDTVHHDVVLEADGDDDTPALSSHALEALKEFLAEQNGALAEASSAAAVEQQAEDDVALVTEDWRLSQFWYDRETAETVAAEVLALCRSIDSPAVACIACPTLYAYLKVRYFKLYYFNSTLTAQNILLIVFFTVSKTDKAQ</sequence>
<protein>
    <submittedName>
        <fullName evidence="6">Protein-lysine N-methyltransferase n6amt2-like</fullName>
    </submittedName>
</protein>
<dbReference type="PANTHER" id="PTHR13200:SF0">
    <property type="entry name" value="EEF1A LYSINE METHYLTRANSFERASE 1"/>
    <property type="match status" value="1"/>
</dbReference>
<gene>
    <name evidence="6" type="primary">LOC107765148</name>
</gene>
<evidence type="ECO:0000313" key="6">
    <source>
        <dbReference type="RefSeq" id="XP_016439244.1"/>
    </source>
</evidence>
<evidence type="ECO:0000256" key="5">
    <source>
        <dbReference type="SAM" id="Phobius"/>
    </source>
</evidence>
<evidence type="ECO:0000256" key="4">
    <source>
        <dbReference type="ARBA" id="ARBA00022679"/>
    </source>
</evidence>
<dbReference type="PaxDb" id="4097-A0A1S3XHC3"/>
<organism evidence="6">
    <name type="scientific">Nicotiana tabacum</name>
    <name type="common">Common tobacco</name>
    <dbReference type="NCBI Taxonomy" id="4097"/>
    <lineage>
        <taxon>Eukaryota</taxon>
        <taxon>Viridiplantae</taxon>
        <taxon>Streptophyta</taxon>
        <taxon>Embryophyta</taxon>
        <taxon>Tracheophyta</taxon>
        <taxon>Spermatophyta</taxon>
        <taxon>Magnoliopsida</taxon>
        <taxon>eudicotyledons</taxon>
        <taxon>Gunneridae</taxon>
        <taxon>Pentapetalae</taxon>
        <taxon>asterids</taxon>
        <taxon>lamiids</taxon>
        <taxon>Solanales</taxon>
        <taxon>Solanaceae</taxon>
        <taxon>Nicotianoideae</taxon>
        <taxon>Nicotianeae</taxon>
        <taxon>Nicotiana</taxon>
    </lineage>
</organism>
<keyword evidence="5" id="KW-1133">Transmembrane helix</keyword>
<feature type="transmembrane region" description="Helical" evidence="5">
    <location>
        <begin position="118"/>
        <end position="138"/>
    </location>
</feature>
<evidence type="ECO:0000256" key="1">
    <source>
        <dbReference type="ARBA" id="ARBA00004496"/>
    </source>
</evidence>
<dbReference type="GO" id="GO:0032259">
    <property type="term" value="P:methylation"/>
    <property type="evidence" value="ECO:0007669"/>
    <property type="project" value="UniProtKB-KW"/>
</dbReference>
<proteinExistence type="predicted"/>
<keyword evidence="4" id="KW-0808">Transferase</keyword>
<dbReference type="InterPro" id="IPR019369">
    <property type="entry name" value="Efm5/EEF1AKMT1"/>
</dbReference>